<evidence type="ECO:0000313" key="9">
    <source>
        <dbReference type="EMBL" id="KAK9765584.1"/>
    </source>
</evidence>
<evidence type="ECO:0000256" key="5">
    <source>
        <dbReference type="ARBA" id="ARBA00023242"/>
    </source>
</evidence>
<name>A0ABR2WVN2_9FUNG</name>
<dbReference type="Proteomes" id="UP001479436">
    <property type="component" value="Unassembled WGS sequence"/>
</dbReference>
<feature type="domain" description="ORC6 second cyclin-like" evidence="8">
    <location>
        <begin position="95"/>
        <end position="184"/>
    </location>
</feature>
<organism evidence="9 10">
    <name type="scientific">Basidiobolus ranarum</name>
    <dbReference type="NCBI Taxonomy" id="34480"/>
    <lineage>
        <taxon>Eukaryota</taxon>
        <taxon>Fungi</taxon>
        <taxon>Fungi incertae sedis</taxon>
        <taxon>Zoopagomycota</taxon>
        <taxon>Entomophthoromycotina</taxon>
        <taxon>Basidiobolomycetes</taxon>
        <taxon>Basidiobolales</taxon>
        <taxon>Basidiobolaceae</taxon>
        <taxon>Basidiobolus</taxon>
    </lineage>
</organism>
<comment type="similarity">
    <text evidence="2">Belongs to the ORC6 family.</text>
</comment>
<dbReference type="InterPro" id="IPR020529">
    <property type="entry name" value="ORC6_met/pln"/>
</dbReference>
<evidence type="ECO:0000256" key="2">
    <source>
        <dbReference type="ARBA" id="ARBA00010840"/>
    </source>
</evidence>
<dbReference type="Pfam" id="PF05460">
    <property type="entry name" value="ORC6"/>
    <property type="match status" value="1"/>
</dbReference>
<comment type="subcellular location">
    <subcellularLocation>
        <location evidence="1">Nucleus</location>
    </subcellularLocation>
</comment>
<gene>
    <name evidence="9" type="ORF">K7432_005972</name>
</gene>
<dbReference type="Pfam" id="PF21913">
    <property type="entry name" value="ORC6_2nd"/>
    <property type="match status" value="1"/>
</dbReference>
<feature type="compositionally biased region" description="Basic residues" evidence="6">
    <location>
        <begin position="199"/>
        <end position="208"/>
    </location>
</feature>
<evidence type="ECO:0000256" key="6">
    <source>
        <dbReference type="SAM" id="MobiDB-lite"/>
    </source>
</evidence>
<evidence type="ECO:0008006" key="11">
    <source>
        <dbReference type="Google" id="ProtNLM"/>
    </source>
</evidence>
<feature type="domain" description="ORC6 first cyclin-like" evidence="7">
    <location>
        <begin position="6"/>
        <end position="91"/>
    </location>
</feature>
<reference evidence="9 10" key="1">
    <citation type="submission" date="2023-04" db="EMBL/GenBank/DDBJ databases">
        <title>Genome of Basidiobolus ranarum AG-B5.</title>
        <authorList>
            <person name="Stajich J.E."/>
            <person name="Carter-House D."/>
            <person name="Gryganskyi A."/>
        </authorList>
    </citation>
    <scope>NUCLEOTIDE SEQUENCE [LARGE SCALE GENOMIC DNA]</scope>
    <source>
        <strain evidence="9 10">AG-B5</strain>
    </source>
</reference>
<dbReference type="CDD" id="cd11583">
    <property type="entry name" value="Orc6_mid"/>
    <property type="match status" value="1"/>
</dbReference>
<protein>
    <recommendedName>
        <fullName evidence="11">Origin recognition complex subunit 6</fullName>
    </recommendedName>
</protein>
<evidence type="ECO:0000313" key="10">
    <source>
        <dbReference type="Proteomes" id="UP001479436"/>
    </source>
</evidence>
<feature type="region of interest" description="Disordered" evidence="6">
    <location>
        <begin position="196"/>
        <end position="256"/>
    </location>
</feature>
<proteinExistence type="inferred from homology"/>
<evidence type="ECO:0000256" key="3">
    <source>
        <dbReference type="ARBA" id="ARBA00022705"/>
    </source>
</evidence>
<dbReference type="Gene3D" id="1.10.472.10">
    <property type="entry name" value="Cyclin-like"/>
    <property type="match status" value="1"/>
</dbReference>
<dbReference type="EMBL" id="JASJQH010000250">
    <property type="protein sequence ID" value="KAK9765584.1"/>
    <property type="molecule type" value="Genomic_DNA"/>
</dbReference>
<keyword evidence="4" id="KW-0238">DNA-binding</keyword>
<sequence length="291" mass="32158">MSSIDHLINSLQLEQNLKVAEKAREFLELVNFKLPTASLKQGGVCKPALCVQLACESLHEEFSQPALISLSGVPLNVYRNTLAIVKRSLSLDNQVTIDELGVQFGCTQITPSVAQLMSAFREKWSSMLTAAQLTSVDFEQPVYIATAFYKCCKSLGVRIDKASIITICGCPNNQFNGVLKVLEQICKEEIKALEDSKKGAKTPKKKKKAQEEMDTDEPVSTENGEKPPLENSKTPVQKSPVKAAKPIQSDPAQIQGPVSGVAAMISGIDYRHTRKYREYLNWKQSILTEIQ</sequence>
<dbReference type="PANTHER" id="PTHR13394">
    <property type="entry name" value="ORIGIN RECOGNITION COMPLEX SUBUNIT 6"/>
    <property type="match status" value="1"/>
</dbReference>
<keyword evidence="10" id="KW-1185">Reference proteome</keyword>
<evidence type="ECO:0000256" key="1">
    <source>
        <dbReference type="ARBA" id="ARBA00004123"/>
    </source>
</evidence>
<keyword evidence="3" id="KW-0235">DNA replication</keyword>
<accession>A0ABR2WVN2</accession>
<evidence type="ECO:0000259" key="7">
    <source>
        <dbReference type="Pfam" id="PF05460"/>
    </source>
</evidence>
<dbReference type="InterPro" id="IPR054113">
    <property type="entry name" value="ORC6_cyclin-like_2nd"/>
</dbReference>
<dbReference type="PANTHER" id="PTHR13394:SF0">
    <property type="entry name" value="ORIGIN RECOGNITION COMPLEX SUBUNIT 6"/>
    <property type="match status" value="1"/>
</dbReference>
<dbReference type="InterPro" id="IPR008721">
    <property type="entry name" value="ORC6_cyclin_first"/>
</dbReference>
<comment type="caution">
    <text evidence="9">The sequence shown here is derived from an EMBL/GenBank/DDBJ whole genome shotgun (WGS) entry which is preliminary data.</text>
</comment>
<keyword evidence="5" id="KW-0539">Nucleus</keyword>
<evidence type="ECO:0000259" key="8">
    <source>
        <dbReference type="Pfam" id="PF21913"/>
    </source>
</evidence>
<evidence type="ECO:0000256" key="4">
    <source>
        <dbReference type="ARBA" id="ARBA00023125"/>
    </source>
</evidence>